<sequence>MHMLSKPQAFYDNVHKQALGYQNPFYLKRAKQNNPTMYDRIVLFSAHEVRHVADNEESLILAEESRLKMIEKQKDPEMAKKKVNCNPINYAELNKLSEDFGKLNVNDESVDTCEKYLKLEAGFLKKNDVFNELSKRLSHLEKHCISLEVAMQLSQEIFQKDISYTKQSNHDLQEYFELNDLKAQLQAKDTIITTFKEKVKALKAQLQEKGFANAALKNELRKLKGKKVVDTAISKPKATTIAPGMLKITTEPLAPKLFKNKDAYIDYIQHSREHIDILWEIVKDARALSPLDYNLNSSCKYAQRIQEVLVYVRHSCPCLTTPRKRLIVVTPMNKDIKVRPADPVTSSKHSEKLAAFTLRNKNKQVYITQVPESKESNLPLLHSTGVICSTSASESKPSGNTKKYKISQ</sequence>
<organism evidence="1">
    <name type="scientific">Tanacetum cinerariifolium</name>
    <name type="common">Dalmatian daisy</name>
    <name type="synonym">Chrysanthemum cinerariifolium</name>
    <dbReference type="NCBI Taxonomy" id="118510"/>
    <lineage>
        <taxon>Eukaryota</taxon>
        <taxon>Viridiplantae</taxon>
        <taxon>Streptophyta</taxon>
        <taxon>Embryophyta</taxon>
        <taxon>Tracheophyta</taxon>
        <taxon>Spermatophyta</taxon>
        <taxon>Magnoliopsida</taxon>
        <taxon>eudicotyledons</taxon>
        <taxon>Gunneridae</taxon>
        <taxon>Pentapetalae</taxon>
        <taxon>asterids</taxon>
        <taxon>campanulids</taxon>
        <taxon>Asterales</taxon>
        <taxon>Asteraceae</taxon>
        <taxon>Asteroideae</taxon>
        <taxon>Anthemideae</taxon>
        <taxon>Anthemidinae</taxon>
        <taxon>Tanacetum</taxon>
    </lineage>
</organism>
<protein>
    <recommendedName>
        <fullName evidence="2">Integrase, catalytic region, zinc finger, CCHC-type, peptidase aspartic, catalytic</fullName>
    </recommendedName>
</protein>
<feature type="non-terminal residue" evidence="1">
    <location>
        <position position="408"/>
    </location>
</feature>
<reference evidence="1" key="1">
    <citation type="journal article" date="2019" name="Sci. Rep.">
        <title>Draft genome of Tanacetum cinerariifolium, the natural source of mosquito coil.</title>
        <authorList>
            <person name="Yamashiro T."/>
            <person name="Shiraishi A."/>
            <person name="Satake H."/>
            <person name="Nakayama K."/>
        </authorList>
    </citation>
    <scope>NUCLEOTIDE SEQUENCE</scope>
</reference>
<comment type="caution">
    <text evidence="1">The sequence shown here is derived from an EMBL/GenBank/DDBJ whole genome shotgun (WGS) entry which is preliminary data.</text>
</comment>
<evidence type="ECO:0008006" key="2">
    <source>
        <dbReference type="Google" id="ProtNLM"/>
    </source>
</evidence>
<proteinExistence type="predicted"/>
<gene>
    <name evidence="1" type="ORF">Tci_581512</name>
</gene>
<name>A0A699J4F1_TANCI</name>
<dbReference type="AlphaFoldDB" id="A0A699J4F1"/>
<dbReference type="EMBL" id="BKCJ010368183">
    <property type="protein sequence ID" value="GFA09540.1"/>
    <property type="molecule type" value="Genomic_DNA"/>
</dbReference>
<evidence type="ECO:0000313" key="1">
    <source>
        <dbReference type="EMBL" id="GFA09540.1"/>
    </source>
</evidence>
<accession>A0A699J4F1</accession>